<dbReference type="VEuPathDB" id="TriTrypDB:TvY486_1011090"/>
<accession>G0U857</accession>
<feature type="compositionally biased region" description="Low complexity" evidence="1">
    <location>
        <begin position="243"/>
        <end position="255"/>
    </location>
</feature>
<evidence type="ECO:0000313" key="2">
    <source>
        <dbReference type="EMBL" id="CCC52066.1"/>
    </source>
</evidence>
<feature type="region of interest" description="Disordered" evidence="1">
    <location>
        <begin position="236"/>
        <end position="274"/>
    </location>
</feature>
<reference evidence="2" key="1">
    <citation type="journal article" date="2012" name="Proc. Natl. Acad. Sci. U.S.A.">
        <title>Antigenic diversity is generated by distinct evolutionary mechanisms in African trypanosome species.</title>
        <authorList>
            <person name="Jackson A.P."/>
            <person name="Berry A."/>
            <person name="Aslett M."/>
            <person name="Allison H.C."/>
            <person name="Burton P."/>
            <person name="Vavrova-Anderson J."/>
            <person name="Brown R."/>
            <person name="Browne H."/>
            <person name="Corton N."/>
            <person name="Hauser H."/>
            <person name="Gamble J."/>
            <person name="Gilderthorp R."/>
            <person name="Marcello L."/>
            <person name="McQuillan J."/>
            <person name="Otto T.D."/>
            <person name="Quail M.A."/>
            <person name="Sanders M.J."/>
            <person name="van Tonder A."/>
            <person name="Ginger M.L."/>
            <person name="Field M.C."/>
            <person name="Barry J.D."/>
            <person name="Hertz-Fowler C."/>
            <person name="Berriman M."/>
        </authorList>
    </citation>
    <scope>NUCLEOTIDE SEQUENCE</scope>
    <source>
        <strain evidence="2">Y486</strain>
    </source>
</reference>
<evidence type="ECO:0000256" key="1">
    <source>
        <dbReference type="SAM" id="MobiDB-lite"/>
    </source>
</evidence>
<feature type="region of interest" description="Disordered" evidence="1">
    <location>
        <begin position="317"/>
        <end position="346"/>
    </location>
</feature>
<dbReference type="EMBL" id="HE573026">
    <property type="protein sequence ID" value="CCC52066.1"/>
    <property type="molecule type" value="Genomic_DNA"/>
</dbReference>
<gene>
    <name evidence="2" type="ORF">TVY486_1011090</name>
</gene>
<feature type="compositionally biased region" description="Polar residues" evidence="1">
    <location>
        <begin position="317"/>
        <end position="340"/>
    </location>
</feature>
<organism evidence="2">
    <name type="scientific">Trypanosoma vivax (strain Y486)</name>
    <dbReference type="NCBI Taxonomy" id="1055687"/>
    <lineage>
        <taxon>Eukaryota</taxon>
        <taxon>Discoba</taxon>
        <taxon>Euglenozoa</taxon>
        <taxon>Kinetoplastea</taxon>
        <taxon>Metakinetoplastina</taxon>
        <taxon>Trypanosomatida</taxon>
        <taxon>Trypanosomatidae</taxon>
        <taxon>Trypanosoma</taxon>
        <taxon>Duttonella</taxon>
    </lineage>
</organism>
<protein>
    <submittedName>
        <fullName evidence="2">Uncharacterized protein</fullName>
    </submittedName>
</protein>
<dbReference type="AlphaFoldDB" id="G0U857"/>
<dbReference type="OMA" id="MHPVERW"/>
<proteinExistence type="predicted"/>
<sequence length="728" mass="81889">MRSGAPLVRRTVCLLTVKRRVTTTSKENKREGRLSDSNGARQLRALDWLYLDPVEKWTTLVDLGRRAPTLLESTFAFPTVAAMGRKMSTVVRRLVRWPLRLRRKKLSVASVEGGNDGVKATEHVWLSQAAVQRHASLVSQLPYSVRLQLCLSFLMWVQSLRNTQDTLARLRMPFAKTRRVQRSVVADVFPTSFTEICVDSCTTVSLLMDANLNDTGEQIPAPYAWRPEGYYEDAAPLLGQPASTSSGRRLSLSSSIAGPTVRSRKRHRSSRYGSGINCTKATLREVQDMHAMASDDDPVARPAQRSGQCRLQGQLEQLARTTSSPTSGPVWSLSDAQRSQPPSPLAVAHEDDEKYHHNINRGEGCPLDETGRLHTVPIHIPIPLNADKEKIMLSCVAAHASILSSLYIEGRTVCFTTNHYLLRDYVAFLFDEMVADGWISVAVTDQDLHPYLPPWCIAETVLVILPPLDEKLITEQNIREMATRIVQNTPCSILMEAPLETGGVEGNFLMRLMRETERQKEEVGEQQCRSSWRLSWVPLDVTLNVGAYQQKADASGVGAFKSKVNDILRGSYTVTFLYVPNNCIFAQWELQQWWWTGLPSSIHVVGANACALDVLYYFPQATFLSKKIGNSHRYRSVQRVIIKKTTAGENAPFMHWFHRLWQHCGQKSTGLCSRLPVRDRRSMLSDLQCREGAESAQGALRWERTIDYLANPGKSTWFALLAARLFHV</sequence>
<name>G0U857_TRYVY</name>